<dbReference type="InterPro" id="IPR021270">
    <property type="entry name" value="DUF2849"/>
</dbReference>
<evidence type="ECO:0000313" key="2">
    <source>
        <dbReference type="Proteomes" id="UP001596303"/>
    </source>
</evidence>
<protein>
    <submittedName>
        <fullName evidence="1">DUF2849 domain-containing protein</fullName>
    </submittedName>
</protein>
<accession>A0ABW1S625</accession>
<dbReference type="Pfam" id="PF11011">
    <property type="entry name" value="DUF2849"/>
    <property type="match status" value="1"/>
</dbReference>
<proteinExistence type="predicted"/>
<organism evidence="1 2">
    <name type="scientific">Ponticaulis profundi</name>
    <dbReference type="NCBI Taxonomy" id="2665222"/>
    <lineage>
        <taxon>Bacteria</taxon>
        <taxon>Pseudomonadati</taxon>
        <taxon>Pseudomonadota</taxon>
        <taxon>Alphaproteobacteria</taxon>
        <taxon>Hyphomonadales</taxon>
        <taxon>Hyphomonadaceae</taxon>
        <taxon>Ponticaulis</taxon>
    </lineage>
</organism>
<keyword evidence="2" id="KW-1185">Reference proteome</keyword>
<evidence type="ECO:0000313" key="1">
    <source>
        <dbReference type="EMBL" id="MFC6197116.1"/>
    </source>
</evidence>
<sequence length="103" mass="11356">MTSVRPKLSPDTPKVITAWDVRTGVTVYRTSRPDWSESLSDAAILKGEDAESALAAAKEEETLVLDPYVMEVTEDGAVNGRETLRESIRARGPTTHPEYHKTV</sequence>
<reference evidence="2" key="1">
    <citation type="journal article" date="2019" name="Int. J. Syst. Evol. Microbiol.">
        <title>The Global Catalogue of Microorganisms (GCM) 10K type strain sequencing project: providing services to taxonomists for standard genome sequencing and annotation.</title>
        <authorList>
            <consortium name="The Broad Institute Genomics Platform"/>
            <consortium name="The Broad Institute Genome Sequencing Center for Infectious Disease"/>
            <person name="Wu L."/>
            <person name="Ma J."/>
        </authorList>
    </citation>
    <scope>NUCLEOTIDE SEQUENCE [LARGE SCALE GENOMIC DNA]</scope>
    <source>
        <strain evidence="2">CGMCC-1.15741</strain>
    </source>
</reference>
<gene>
    <name evidence="1" type="ORF">ACFQDM_03460</name>
</gene>
<dbReference type="EMBL" id="JBHSSW010000004">
    <property type="protein sequence ID" value="MFC6197116.1"/>
    <property type="molecule type" value="Genomic_DNA"/>
</dbReference>
<comment type="caution">
    <text evidence="1">The sequence shown here is derived from an EMBL/GenBank/DDBJ whole genome shotgun (WGS) entry which is preliminary data.</text>
</comment>
<name>A0ABW1S625_9PROT</name>
<dbReference type="RefSeq" id="WP_377375524.1">
    <property type="nucleotide sequence ID" value="NZ_JBHSSW010000004.1"/>
</dbReference>
<dbReference type="Proteomes" id="UP001596303">
    <property type="component" value="Unassembled WGS sequence"/>
</dbReference>